<dbReference type="PANTHER" id="PTHR37069:SF2">
    <property type="entry name" value="PIGGYBAC TRANSPOSABLE ELEMENT-DERIVED PROTEIN DOMAIN-CONTAINING PROTEIN"/>
    <property type="match status" value="1"/>
</dbReference>
<accession>A0A8J5IK68</accession>
<reference evidence="2" key="1">
    <citation type="submission" date="2021-01" db="EMBL/GenBank/DDBJ databases">
        <title>Phytophthora aleatoria, a newly-described species from Pinus radiata is distinct from Phytophthora cactorum isolates based on comparative genomics.</title>
        <authorList>
            <person name="Mcdougal R."/>
            <person name="Panda P."/>
            <person name="Williams N."/>
            <person name="Studholme D.J."/>
        </authorList>
    </citation>
    <scope>NUCLEOTIDE SEQUENCE</scope>
    <source>
        <strain evidence="2">NZFS 4037</strain>
    </source>
</reference>
<name>A0A8J5IK68_9STRA</name>
<dbReference type="AlphaFoldDB" id="A0A8J5IK68"/>
<feature type="region of interest" description="Disordered" evidence="1">
    <location>
        <begin position="192"/>
        <end position="212"/>
    </location>
</feature>
<evidence type="ECO:0000313" key="3">
    <source>
        <dbReference type="Proteomes" id="UP000709295"/>
    </source>
</evidence>
<protein>
    <submittedName>
        <fullName evidence="2">Uncharacterized protein</fullName>
    </submittedName>
</protein>
<dbReference type="Proteomes" id="UP000709295">
    <property type="component" value="Unassembled WGS sequence"/>
</dbReference>
<comment type="caution">
    <text evidence="2">The sequence shown here is derived from an EMBL/GenBank/DDBJ whole genome shotgun (WGS) entry which is preliminary data.</text>
</comment>
<keyword evidence="3" id="KW-1185">Reference proteome</keyword>
<dbReference type="PANTHER" id="PTHR37069">
    <property type="entry name" value="DDE_TNP_1_7 DOMAIN-CONTAINING PROTEIN"/>
    <property type="match status" value="1"/>
</dbReference>
<dbReference type="EMBL" id="JAENGY010001347">
    <property type="protein sequence ID" value="KAG6950092.1"/>
    <property type="molecule type" value="Genomic_DNA"/>
</dbReference>
<evidence type="ECO:0000313" key="2">
    <source>
        <dbReference type="EMBL" id="KAG6950092.1"/>
    </source>
</evidence>
<gene>
    <name evidence="2" type="ORF">JG688_00014333</name>
</gene>
<organism evidence="2 3">
    <name type="scientific">Phytophthora aleatoria</name>
    <dbReference type="NCBI Taxonomy" id="2496075"/>
    <lineage>
        <taxon>Eukaryota</taxon>
        <taxon>Sar</taxon>
        <taxon>Stramenopiles</taxon>
        <taxon>Oomycota</taxon>
        <taxon>Peronosporomycetes</taxon>
        <taxon>Peronosporales</taxon>
        <taxon>Peronosporaceae</taxon>
        <taxon>Phytophthora</taxon>
    </lineage>
</organism>
<evidence type="ECO:0000256" key="1">
    <source>
        <dbReference type="SAM" id="MobiDB-lite"/>
    </source>
</evidence>
<sequence length="212" mass="22831">MLPLFEEGHMSASSLQRDGRVRMAKRGLRSEPVATRKRRRLAVAAVTSSSTSTYGGVVAFKHAWKEFLKDGWTSQPPPRQSLDDRYRHIRPEGDPAGKEGLDFLLWEAAVMRFVKGEEFRICNAERGLTYTLTSAPTAVPTLVTAGTAGTVEVVVVTTLVVTVALVVVGEAMLVEITATSVSKLDVGRGEIRRGEAEDESDRATAGGVSGTA</sequence>
<proteinExistence type="predicted"/>